<dbReference type="EMBL" id="JAJBZT010000002">
    <property type="protein sequence ID" value="MCB6182918.1"/>
    <property type="molecule type" value="Genomic_DNA"/>
</dbReference>
<protein>
    <submittedName>
        <fullName evidence="1">SEL1-like repeat protein</fullName>
    </submittedName>
</protein>
<dbReference type="Pfam" id="PF14903">
    <property type="entry name" value="WG_beta_rep"/>
    <property type="match status" value="3"/>
</dbReference>
<reference evidence="1" key="1">
    <citation type="submission" date="2021-10" db="EMBL/GenBank/DDBJ databases">
        <title>The complete genome sequence of Leeia sp. TBRC 13508.</title>
        <authorList>
            <person name="Charoenyingcharoen P."/>
            <person name="Yukphan P."/>
        </authorList>
    </citation>
    <scope>NUCLEOTIDE SEQUENCE</scope>
    <source>
        <strain evidence="1">TBRC 13508</strain>
    </source>
</reference>
<dbReference type="PANTHER" id="PTHR37841:SF1">
    <property type="entry name" value="DUF3298 DOMAIN-CONTAINING PROTEIN"/>
    <property type="match status" value="1"/>
</dbReference>
<organism evidence="1 2">
    <name type="scientific">Leeia speluncae</name>
    <dbReference type="NCBI Taxonomy" id="2884804"/>
    <lineage>
        <taxon>Bacteria</taxon>
        <taxon>Pseudomonadati</taxon>
        <taxon>Pseudomonadota</taxon>
        <taxon>Betaproteobacteria</taxon>
        <taxon>Neisseriales</taxon>
        <taxon>Leeiaceae</taxon>
        <taxon>Leeia</taxon>
    </lineage>
</organism>
<evidence type="ECO:0000313" key="2">
    <source>
        <dbReference type="Proteomes" id="UP001165395"/>
    </source>
</evidence>
<dbReference type="InterPro" id="IPR006597">
    <property type="entry name" value="Sel1-like"/>
</dbReference>
<dbReference type="Gene3D" id="1.25.40.10">
    <property type="entry name" value="Tetratricopeptide repeat domain"/>
    <property type="match status" value="1"/>
</dbReference>
<keyword evidence="2" id="KW-1185">Reference proteome</keyword>
<dbReference type="InterPro" id="IPR032774">
    <property type="entry name" value="WG_beta_rep"/>
</dbReference>
<dbReference type="RefSeq" id="WP_227179141.1">
    <property type="nucleotide sequence ID" value="NZ_JAJBZT010000002.1"/>
</dbReference>
<dbReference type="Pfam" id="PF08238">
    <property type="entry name" value="Sel1"/>
    <property type="match status" value="3"/>
</dbReference>
<dbReference type="InterPro" id="IPR011990">
    <property type="entry name" value="TPR-like_helical_dom_sf"/>
</dbReference>
<comment type="caution">
    <text evidence="1">The sequence shown here is derived from an EMBL/GenBank/DDBJ whole genome shotgun (WGS) entry which is preliminary data.</text>
</comment>
<evidence type="ECO:0000313" key="1">
    <source>
        <dbReference type="EMBL" id="MCB6182918.1"/>
    </source>
</evidence>
<sequence length="830" mass="91879">MGNRIYLYAERQGEYEMLSEAKYEVPPVWCLLLGDVIADEGGLTLRTRQKASWAALNGLLGVLEADASFSKDNHFLQALDAVRSYLAAYPTKLTVELAELFMMEADISEADFLSQTIDELRSFRSSCDPFIANKEVAGLNQLFGVETAADWLSQTGLTWWEDAYFWESRWEKQSWADYQSEKATAPVPLGDGLTAFYADGQWGLRDEDGAVLASPFADELLPFDDEVAVTGYRQGLHWGLLHRSGRVVTPAEFDVYEGIHGGIAIVQVAGRFGLLELDGQWLATPQFDDAYGFDEGLAPVSLNGKWGMLGRDGKVVIPIELDDLHSASLLKDEQASGVRLLAKQGGWGLMDEGGRWVLPPVYDAIEWKTGHAAGWQTSKDNLLGRLSPLGETWLAGEWHAIEALPLDDQGKQLAWLVEKAGLKGVVGNDGHVWLPCQFDKLKPLEAVEATVRPGCHRFWEVAEKRKSFVWDMEAGQSVLSMNGLKKVLPLIGDSAVYLLGVDKEQGEMRFYSATGKLMFPYQFQWLHDDAANPKGGWHWKGVLYLHCLVPWATGEPVEAMIGKPLSQSATFMGSVWLFADGQMVSDVDWQLPKANAGEAEACYRMAGHVENTDLVAARAWLQKAAAQGHEAAIAEYAYSLTNELAGPVDLVRARQLYESVLHRFPWAQNNFASMLQNGEGGPKDEKRAFELFRWPAERGIVVAMRNLGEAFCYGYGTSIHLPSAISWLEKAAECGDSIAARQAAALLISNHQATDTPLQKQKRQERAYRWAYMAVGDEQLASLLVLADVLFASGTPEDREEAKRLLLARQAEQPDPAIQAVLDANGWGRN</sequence>
<dbReference type="Proteomes" id="UP001165395">
    <property type="component" value="Unassembled WGS sequence"/>
</dbReference>
<dbReference type="SMART" id="SM00671">
    <property type="entry name" value="SEL1"/>
    <property type="match status" value="3"/>
</dbReference>
<dbReference type="SUPFAM" id="SSF81901">
    <property type="entry name" value="HCP-like"/>
    <property type="match status" value="1"/>
</dbReference>
<gene>
    <name evidence="1" type="ORF">LIN78_05065</name>
</gene>
<name>A0ABS8D402_9NEIS</name>
<proteinExistence type="predicted"/>
<dbReference type="PANTHER" id="PTHR37841">
    <property type="entry name" value="GLR2918 PROTEIN"/>
    <property type="match status" value="1"/>
</dbReference>
<accession>A0ABS8D402</accession>